<evidence type="ECO:0000313" key="2">
    <source>
        <dbReference type="EMBL" id="AXC15025.1"/>
    </source>
</evidence>
<proteinExistence type="predicted"/>
<dbReference type="Gene3D" id="3.40.630.30">
    <property type="match status" value="1"/>
</dbReference>
<keyword evidence="3" id="KW-1185">Reference proteome</keyword>
<dbReference type="AlphaFoldDB" id="A0A2Z5G8P0"/>
<dbReference type="PANTHER" id="PTHR43072">
    <property type="entry name" value="N-ACETYLTRANSFERASE"/>
    <property type="match status" value="1"/>
</dbReference>
<feature type="domain" description="N-acetyltransferase" evidence="1">
    <location>
        <begin position="1"/>
        <end position="133"/>
    </location>
</feature>
<dbReference type="InterPro" id="IPR000182">
    <property type="entry name" value="GNAT_dom"/>
</dbReference>
<dbReference type="GO" id="GO:0016747">
    <property type="term" value="F:acyltransferase activity, transferring groups other than amino-acyl groups"/>
    <property type="evidence" value="ECO:0007669"/>
    <property type="project" value="InterPro"/>
</dbReference>
<dbReference type="Pfam" id="PF00583">
    <property type="entry name" value="Acetyltransf_1"/>
    <property type="match status" value="1"/>
</dbReference>
<dbReference type="EMBL" id="CP030840">
    <property type="protein sequence ID" value="AXC15025.1"/>
    <property type="molecule type" value="Genomic_DNA"/>
</dbReference>
<reference evidence="2 3" key="1">
    <citation type="journal article" date="2018" name="Front. Microbiol.">
        <title>Hydrolytic Capabilities as a Key to Environmental Success: Chitinolytic and Cellulolytic Acidobacteria From Acidic Sub-arctic Soils and Boreal Peatlands.</title>
        <authorList>
            <person name="Belova S.E."/>
            <person name="Ravin N.V."/>
            <person name="Pankratov T.A."/>
            <person name="Rakitin A.L."/>
            <person name="Ivanova A.A."/>
            <person name="Beletsky A.V."/>
            <person name="Mardanov A.V."/>
            <person name="Sinninghe Damste J.S."/>
            <person name="Dedysh S.N."/>
        </authorList>
    </citation>
    <scope>NUCLEOTIDE SEQUENCE [LARGE SCALE GENOMIC DNA]</scope>
    <source>
        <strain evidence="2 3">SBC82</strain>
    </source>
</reference>
<dbReference type="InterPro" id="IPR016181">
    <property type="entry name" value="Acyl_CoA_acyltransferase"/>
</dbReference>
<accession>A0A2Z5G8P0</accession>
<dbReference type="CDD" id="cd04301">
    <property type="entry name" value="NAT_SF"/>
    <property type="match status" value="1"/>
</dbReference>
<dbReference type="KEGG" id="abas:ACPOL_5779"/>
<sequence length="135" mass="14835">MPDPAEMLRRRAAVLDLGLPYIVAEIGGEIAGYAYASQFRPRAAYRFTVENSVYVAERHQRRGVARLLMRQLIEQCAAAGMREMIAVIADPSNSTASVALHRSLGFAEVGLLRGVGEKFGRALDVLLMQRSLTQS</sequence>
<organism evidence="2 3">
    <name type="scientific">Acidisarcina polymorpha</name>
    <dbReference type="NCBI Taxonomy" id="2211140"/>
    <lineage>
        <taxon>Bacteria</taxon>
        <taxon>Pseudomonadati</taxon>
        <taxon>Acidobacteriota</taxon>
        <taxon>Terriglobia</taxon>
        <taxon>Terriglobales</taxon>
        <taxon>Acidobacteriaceae</taxon>
        <taxon>Acidisarcina</taxon>
    </lineage>
</organism>
<dbReference type="SUPFAM" id="SSF55729">
    <property type="entry name" value="Acyl-CoA N-acyltransferases (Nat)"/>
    <property type="match status" value="1"/>
</dbReference>
<dbReference type="PANTHER" id="PTHR43072:SF8">
    <property type="entry name" value="ACYLTRANSFERASE FABY-RELATED"/>
    <property type="match status" value="1"/>
</dbReference>
<dbReference type="Proteomes" id="UP000253606">
    <property type="component" value="Chromosome"/>
</dbReference>
<keyword evidence="2" id="KW-0808">Transferase</keyword>
<protein>
    <submittedName>
        <fullName evidence="2">GCN5-related N-acetyltransferase</fullName>
    </submittedName>
</protein>
<gene>
    <name evidence="2" type="ORF">ACPOL_5779</name>
</gene>
<name>A0A2Z5G8P0_9BACT</name>
<dbReference type="PROSITE" id="PS51186">
    <property type="entry name" value="GNAT"/>
    <property type="match status" value="1"/>
</dbReference>
<evidence type="ECO:0000313" key="3">
    <source>
        <dbReference type="Proteomes" id="UP000253606"/>
    </source>
</evidence>
<evidence type="ECO:0000259" key="1">
    <source>
        <dbReference type="PROSITE" id="PS51186"/>
    </source>
</evidence>